<organism evidence="6 7">
    <name type="scientific">Eragrostis curvula</name>
    <name type="common">weeping love grass</name>
    <dbReference type="NCBI Taxonomy" id="38414"/>
    <lineage>
        <taxon>Eukaryota</taxon>
        <taxon>Viridiplantae</taxon>
        <taxon>Streptophyta</taxon>
        <taxon>Embryophyta</taxon>
        <taxon>Tracheophyta</taxon>
        <taxon>Spermatophyta</taxon>
        <taxon>Magnoliopsida</taxon>
        <taxon>Liliopsida</taxon>
        <taxon>Poales</taxon>
        <taxon>Poaceae</taxon>
        <taxon>PACMAD clade</taxon>
        <taxon>Chloridoideae</taxon>
        <taxon>Eragrostideae</taxon>
        <taxon>Eragrostidinae</taxon>
        <taxon>Eragrostis</taxon>
    </lineage>
</organism>
<dbReference type="FunFam" id="1.10.10.10:FF:000322">
    <property type="entry name" value="Probable disease resistance protein At1g63360"/>
    <property type="match status" value="1"/>
</dbReference>
<evidence type="ECO:0000313" key="7">
    <source>
        <dbReference type="Proteomes" id="UP000324897"/>
    </source>
</evidence>
<proteinExistence type="predicted"/>
<evidence type="ECO:0000259" key="3">
    <source>
        <dbReference type="Pfam" id="PF00931"/>
    </source>
</evidence>
<evidence type="ECO:0000259" key="5">
    <source>
        <dbReference type="Pfam" id="PF23598"/>
    </source>
</evidence>
<evidence type="ECO:0000256" key="2">
    <source>
        <dbReference type="ARBA" id="ARBA00022821"/>
    </source>
</evidence>
<dbReference type="GO" id="GO:0002758">
    <property type="term" value="P:innate immune response-activating signaling pathway"/>
    <property type="evidence" value="ECO:0007669"/>
    <property type="project" value="UniProtKB-ARBA"/>
</dbReference>
<dbReference type="Gene3D" id="3.80.10.10">
    <property type="entry name" value="Ribonuclease Inhibitor"/>
    <property type="match status" value="1"/>
</dbReference>
<dbReference type="Gene3D" id="1.20.5.4130">
    <property type="match status" value="1"/>
</dbReference>
<dbReference type="Gene3D" id="1.10.8.430">
    <property type="entry name" value="Helical domain of apoptotic protease-activating factors"/>
    <property type="match status" value="1"/>
</dbReference>
<feature type="non-terminal residue" evidence="6">
    <location>
        <position position="1"/>
    </location>
</feature>
<dbReference type="PANTHER" id="PTHR23155:SF1201">
    <property type="entry name" value="OS02G0301800 PROTEIN"/>
    <property type="match status" value="1"/>
</dbReference>
<dbReference type="InterPro" id="IPR032675">
    <property type="entry name" value="LRR_dom_sf"/>
</dbReference>
<dbReference type="Gene3D" id="3.40.50.300">
    <property type="entry name" value="P-loop containing nucleotide triphosphate hydrolases"/>
    <property type="match status" value="1"/>
</dbReference>
<dbReference type="GO" id="GO:0042742">
    <property type="term" value="P:defense response to bacterium"/>
    <property type="evidence" value="ECO:0007669"/>
    <property type="project" value="UniProtKB-ARBA"/>
</dbReference>
<dbReference type="SUPFAM" id="SSF52058">
    <property type="entry name" value="L domain-like"/>
    <property type="match status" value="1"/>
</dbReference>
<evidence type="ECO:0000259" key="4">
    <source>
        <dbReference type="Pfam" id="PF23559"/>
    </source>
</evidence>
<feature type="domain" description="Disease resistance protein winged helix" evidence="4">
    <location>
        <begin position="281"/>
        <end position="357"/>
    </location>
</feature>
<dbReference type="InterPro" id="IPR002182">
    <property type="entry name" value="NB-ARC"/>
</dbReference>
<dbReference type="AlphaFoldDB" id="A0A5J9SYX6"/>
<dbReference type="InterPro" id="IPR027417">
    <property type="entry name" value="P-loop_NTPase"/>
</dbReference>
<keyword evidence="1" id="KW-0677">Repeat</keyword>
<keyword evidence="2" id="KW-0611">Plant defense</keyword>
<dbReference type="OrthoDB" id="266138at2759"/>
<dbReference type="SUPFAM" id="SSF52540">
    <property type="entry name" value="P-loop containing nucleoside triphosphate hydrolases"/>
    <property type="match status" value="1"/>
</dbReference>
<sequence>MGVKGEIEELKEELASMNVALHKASEVLADQLDELVKIWVRDTFSFKGFIHRNINLLKKAGSNHQIHNVIKDIMKQVKIVNERSKRYKVDDISVRRTIAVTVDPRLEAMYAKATELVGIDGPKNELAKRLMDEGGSSGQKPKIISIVGFGGLGKTTLANALFHDLKEKFDCYVFVSVSLNPDIVMILRNMLCRRDGCPPGFSEVTGKILTKCGGVPLAIITTASLLASKPMYSVEWERVNDTIGSGLENSPDVDKMTKILSLSYNGLTSNLKTCLLSLSKYPDAEVIRKDTLIWSWIAEGFITEETRSLGTSLQDIGESYFNELINRSWIQPVDIGSFYDQDGQVHACQVHDMVLEVINQLSAEDDFVTRLRSDDHQAGARPFAGQERKIRRLSLHYSNKTYASSPEAREHLSRVRSLTIFGIVDPIPPLSSFHVLRVLQLEDCSSLNNNNLNDLSELRHLRFLRLRRYSAAELPDSIWKLESLGTLDIRDACQEMIMLPISIVKLRKLVRLFTDGVELQDGLALGDIKSLQELVGIYFAPEVIKEIANLRDLRVLRFIVDEDMVLEDAYFTECILMCLQRCTNLQYLGIKASFLASCSLDSMQQVPSRLQGFICSDMTMAAFPRWINLSRPSCLTTLSIKLDVDTLLPHHLQKLAELPSLCFLRLVIVGERELEKISIPSGAFAFRCLRYFHLYSPSMFLKFEPGTMPKLQRLCFRLYNLIEAKNLKYCGLDKLQSLRHVTIECMDLVLKNHHEAEAAFRVALKDNPNHPSFEFI</sequence>
<dbReference type="GO" id="GO:0043531">
    <property type="term" value="F:ADP binding"/>
    <property type="evidence" value="ECO:0007669"/>
    <property type="project" value="InterPro"/>
</dbReference>
<dbReference type="InterPro" id="IPR055414">
    <property type="entry name" value="LRR_R13L4/SHOC2-like"/>
</dbReference>
<evidence type="ECO:0008006" key="8">
    <source>
        <dbReference type="Google" id="ProtNLM"/>
    </source>
</evidence>
<reference evidence="6 7" key="1">
    <citation type="journal article" date="2019" name="Sci. Rep.">
        <title>A high-quality genome of Eragrostis curvula grass provides insights into Poaceae evolution and supports new strategies to enhance forage quality.</title>
        <authorList>
            <person name="Carballo J."/>
            <person name="Santos B.A.C.M."/>
            <person name="Zappacosta D."/>
            <person name="Garbus I."/>
            <person name="Selva J.P."/>
            <person name="Gallo C.A."/>
            <person name="Diaz A."/>
            <person name="Albertini E."/>
            <person name="Caccamo M."/>
            <person name="Echenique V."/>
        </authorList>
    </citation>
    <scope>NUCLEOTIDE SEQUENCE [LARGE SCALE GENOMIC DNA]</scope>
    <source>
        <strain evidence="7">cv. Victoria</strain>
        <tissue evidence="6">Leaf</tissue>
    </source>
</reference>
<dbReference type="InterPro" id="IPR042197">
    <property type="entry name" value="Apaf_helical"/>
</dbReference>
<name>A0A5J9SYX6_9POAL</name>
<dbReference type="Pfam" id="PF23559">
    <property type="entry name" value="WHD_DRP"/>
    <property type="match status" value="1"/>
</dbReference>
<feature type="domain" description="Disease resistance R13L4/SHOC-2-like LRR" evidence="5">
    <location>
        <begin position="415"/>
        <end position="773"/>
    </location>
</feature>
<dbReference type="Gramene" id="TVU04224">
    <property type="protein sequence ID" value="TVU04224"/>
    <property type="gene ID" value="EJB05_50203"/>
</dbReference>
<gene>
    <name evidence="6" type="ORF">EJB05_50203</name>
</gene>
<dbReference type="GO" id="GO:0009626">
    <property type="term" value="P:plant-type hypersensitive response"/>
    <property type="evidence" value="ECO:0007669"/>
    <property type="project" value="UniProtKB-ARBA"/>
</dbReference>
<dbReference type="InterPro" id="IPR044974">
    <property type="entry name" value="Disease_R_plants"/>
</dbReference>
<dbReference type="InterPro" id="IPR058922">
    <property type="entry name" value="WHD_DRP"/>
</dbReference>
<feature type="domain" description="NB-ARC" evidence="3">
    <location>
        <begin position="122"/>
        <end position="191"/>
    </location>
</feature>
<dbReference type="InterPro" id="IPR036388">
    <property type="entry name" value="WH-like_DNA-bd_sf"/>
</dbReference>
<dbReference type="Gene3D" id="1.10.10.10">
    <property type="entry name" value="Winged helix-like DNA-binding domain superfamily/Winged helix DNA-binding domain"/>
    <property type="match status" value="1"/>
</dbReference>
<protein>
    <recommendedName>
        <fullName evidence="8">NB-ARC domain-containing protein</fullName>
    </recommendedName>
</protein>
<dbReference type="Pfam" id="PF00931">
    <property type="entry name" value="NB-ARC"/>
    <property type="match status" value="1"/>
</dbReference>
<comment type="caution">
    <text evidence="6">The sequence shown here is derived from an EMBL/GenBank/DDBJ whole genome shotgun (WGS) entry which is preliminary data.</text>
</comment>
<accession>A0A5J9SYX6</accession>
<keyword evidence="7" id="KW-1185">Reference proteome</keyword>
<evidence type="ECO:0000256" key="1">
    <source>
        <dbReference type="ARBA" id="ARBA00022737"/>
    </source>
</evidence>
<dbReference type="EMBL" id="RWGY01000086">
    <property type="protein sequence ID" value="TVU04224.1"/>
    <property type="molecule type" value="Genomic_DNA"/>
</dbReference>
<dbReference type="Proteomes" id="UP000324897">
    <property type="component" value="Unassembled WGS sequence"/>
</dbReference>
<dbReference type="PANTHER" id="PTHR23155">
    <property type="entry name" value="DISEASE RESISTANCE PROTEIN RP"/>
    <property type="match status" value="1"/>
</dbReference>
<evidence type="ECO:0000313" key="6">
    <source>
        <dbReference type="EMBL" id="TVU04224.1"/>
    </source>
</evidence>
<dbReference type="PRINTS" id="PR00364">
    <property type="entry name" value="DISEASERSIST"/>
</dbReference>
<dbReference type="Pfam" id="PF23598">
    <property type="entry name" value="LRR_14"/>
    <property type="match status" value="1"/>
</dbReference>